<dbReference type="RefSeq" id="WP_211421781.1">
    <property type="nucleotide sequence ID" value="NZ_CP072642.1"/>
</dbReference>
<evidence type="ECO:0000313" key="12">
    <source>
        <dbReference type="Proteomes" id="UP000677668"/>
    </source>
</evidence>
<evidence type="ECO:0000256" key="3">
    <source>
        <dbReference type="ARBA" id="ARBA00022553"/>
    </source>
</evidence>
<dbReference type="Gene3D" id="3.30.565.10">
    <property type="entry name" value="Histidine kinase-like ATPase, C-terminal domain"/>
    <property type="match status" value="1"/>
</dbReference>
<evidence type="ECO:0000256" key="7">
    <source>
        <dbReference type="ARBA" id="ARBA00022840"/>
    </source>
</evidence>
<reference evidence="11 12" key="1">
    <citation type="submission" date="2021-03" db="EMBL/GenBank/DDBJ databases">
        <title>Genomic and phenotypic characterization of Chloracidobacterium isolates provides evidence for multiple species.</title>
        <authorList>
            <person name="Saini M.K."/>
            <person name="Costas A.M.G."/>
            <person name="Tank M."/>
            <person name="Bryant D.A."/>
        </authorList>
    </citation>
    <scope>NUCLEOTIDE SEQUENCE [LARGE SCALE GENOMIC DNA]</scope>
    <source>
        <strain evidence="11 12">N</strain>
    </source>
</reference>
<dbReference type="InterPro" id="IPR003661">
    <property type="entry name" value="HisK_dim/P_dom"/>
</dbReference>
<dbReference type="InterPro" id="IPR036097">
    <property type="entry name" value="HisK_dim/P_sf"/>
</dbReference>
<comment type="catalytic activity">
    <reaction evidence="1">
        <text>ATP + protein L-histidine = ADP + protein N-phospho-L-histidine.</text>
        <dbReference type="EC" id="2.7.13.3"/>
    </reaction>
</comment>
<dbReference type="SUPFAM" id="SSF55874">
    <property type="entry name" value="ATPase domain of HSP90 chaperone/DNA topoisomerase II/histidine kinase"/>
    <property type="match status" value="1"/>
</dbReference>
<evidence type="ECO:0000256" key="8">
    <source>
        <dbReference type="ARBA" id="ARBA00023012"/>
    </source>
</evidence>
<accession>A0ABX8AXH8</accession>
<proteinExistence type="predicted"/>
<feature type="domain" description="Histidine kinase" evidence="10">
    <location>
        <begin position="359"/>
        <end position="563"/>
    </location>
</feature>
<dbReference type="InterPro" id="IPR005467">
    <property type="entry name" value="His_kinase_dom"/>
</dbReference>
<dbReference type="InterPro" id="IPR035965">
    <property type="entry name" value="PAS-like_dom_sf"/>
</dbReference>
<evidence type="ECO:0000256" key="9">
    <source>
        <dbReference type="SAM" id="Phobius"/>
    </source>
</evidence>
<keyword evidence="5" id="KW-0547">Nucleotide-binding</keyword>
<dbReference type="Gene3D" id="1.10.287.130">
    <property type="match status" value="1"/>
</dbReference>
<evidence type="ECO:0000256" key="2">
    <source>
        <dbReference type="ARBA" id="ARBA00012438"/>
    </source>
</evidence>
<keyword evidence="9" id="KW-1133">Transmembrane helix</keyword>
<dbReference type="Gene3D" id="3.30.450.20">
    <property type="entry name" value="PAS domain"/>
    <property type="match status" value="1"/>
</dbReference>
<keyword evidence="9" id="KW-0472">Membrane</keyword>
<keyword evidence="7" id="KW-0067">ATP-binding</keyword>
<dbReference type="Pfam" id="PF02518">
    <property type="entry name" value="HATPase_c"/>
    <property type="match status" value="1"/>
</dbReference>
<keyword evidence="6" id="KW-0418">Kinase</keyword>
<organism evidence="11 12">
    <name type="scientific">Chloracidobacterium sp. N</name>
    <dbReference type="NCBI Taxonomy" id="2821540"/>
    <lineage>
        <taxon>Bacteria</taxon>
        <taxon>Pseudomonadati</taxon>
        <taxon>Acidobacteriota</taxon>
        <taxon>Terriglobia</taxon>
        <taxon>Terriglobales</taxon>
        <taxon>Acidobacteriaceae</taxon>
        <taxon>Chloracidobacterium</taxon>
        <taxon>Chloracidobacterium aggregatum</taxon>
    </lineage>
</organism>
<feature type="transmembrane region" description="Helical" evidence="9">
    <location>
        <begin position="153"/>
        <end position="175"/>
    </location>
</feature>
<dbReference type="EC" id="2.7.13.3" evidence="2"/>
<evidence type="ECO:0000259" key="10">
    <source>
        <dbReference type="PROSITE" id="PS50109"/>
    </source>
</evidence>
<dbReference type="SUPFAM" id="SSF47384">
    <property type="entry name" value="Homodimeric domain of signal transducing histidine kinase"/>
    <property type="match status" value="1"/>
</dbReference>
<dbReference type="CDD" id="cd00130">
    <property type="entry name" value="PAS"/>
    <property type="match status" value="1"/>
</dbReference>
<dbReference type="InterPro" id="IPR000014">
    <property type="entry name" value="PAS"/>
</dbReference>
<dbReference type="CDD" id="cd00082">
    <property type="entry name" value="HisKA"/>
    <property type="match status" value="1"/>
</dbReference>
<evidence type="ECO:0000256" key="1">
    <source>
        <dbReference type="ARBA" id="ARBA00000085"/>
    </source>
</evidence>
<dbReference type="Proteomes" id="UP000677668">
    <property type="component" value="Chromosome 1"/>
</dbReference>
<keyword evidence="12" id="KW-1185">Reference proteome</keyword>
<evidence type="ECO:0000256" key="4">
    <source>
        <dbReference type="ARBA" id="ARBA00022679"/>
    </source>
</evidence>
<evidence type="ECO:0000313" key="11">
    <source>
        <dbReference type="EMBL" id="QUV93398.1"/>
    </source>
</evidence>
<dbReference type="SUPFAM" id="SSF55785">
    <property type="entry name" value="PYP-like sensor domain (PAS domain)"/>
    <property type="match status" value="1"/>
</dbReference>
<dbReference type="PROSITE" id="PS50109">
    <property type="entry name" value="HIS_KIN"/>
    <property type="match status" value="1"/>
</dbReference>
<dbReference type="PANTHER" id="PTHR43065">
    <property type="entry name" value="SENSOR HISTIDINE KINASE"/>
    <property type="match status" value="1"/>
</dbReference>
<keyword evidence="3" id="KW-0597">Phosphoprotein</keyword>
<dbReference type="EMBL" id="CP072642">
    <property type="protein sequence ID" value="QUV93398.1"/>
    <property type="molecule type" value="Genomic_DNA"/>
</dbReference>
<sequence length="567" mass="61525">MAGQALTAVLVALLVTVCLIGLWATYALRSAYDREAQHRTRAEVQLTAHRLAARFTAGQSITEPLTPDWLPSGLTMAVGIYDHLGQRCTVVTNDLTGELTLPDNLDVAGADREESRYVHGVWALTVPLRKADGERLGHLRLLARHRQAQLSGVVLRVAYELPLWLVVGAAGLWLMRSVFLSGRSAARSYAKPPASVEFVMAGYQEVIDHLQSAGRELERLRTDAEHRALVQAQFSDRLIASIPDALVVVDEHGMTVLANLTAQRLFGRPPGIPFREFFADVPELQNLVAAGLQDGSVRRQSDITALIGGHQRTLEASVAPIPGAASVLCLIANITELAALRATAQARETMTSLGDMAAGIAHEFKNSLATMDGYARLLLQDVPDNPAARALRDEVRHLTQVVSDFLTFARPLRPVMAPVDLAGVVEEVVTLLGEDFRRQAMTLVLPDSLPVIPGDAALLRRVFENLFRNALEAIPDDAPVREVRLRAITGPEDVTLLVEDSGTGFPPEVAANLFLPFFTTKKQGHGLGLAIVRKIIVSHNGRIEACNLPAGGAQFRISLPLRIGVEK</sequence>
<keyword evidence="9" id="KW-0812">Transmembrane</keyword>
<dbReference type="PRINTS" id="PR00344">
    <property type="entry name" value="BCTRLSENSOR"/>
</dbReference>
<dbReference type="SMART" id="SM00388">
    <property type="entry name" value="HisKA"/>
    <property type="match status" value="1"/>
</dbReference>
<name>A0ABX8AXH8_9BACT</name>
<evidence type="ECO:0000256" key="5">
    <source>
        <dbReference type="ARBA" id="ARBA00022741"/>
    </source>
</evidence>
<keyword evidence="8" id="KW-0902">Two-component regulatory system</keyword>
<keyword evidence="4" id="KW-0808">Transferase</keyword>
<dbReference type="SMART" id="SM00387">
    <property type="entry name" value="HATPase_c"/>
    <property type="match status" value="1"/>
</dbReference>
<dbReference type="PANTHER" id="PTHR43065:SF10">
    <property type="entry name" value="PEROXIDE STRESS-ACTIVATED HISTIDINE KINASE MAK3"/>
    <property type="match status" value="1"/>
</dbReference>
<gene>
    <name evidence="11" type="ORF">J8C05_08460</name>
</gene>
<protein>
    <recommendedName>
        <fullName evidence="2">histidine kinase</fullName>
        <ecNumber evidence="2">2.7.13.3</ecNumber>
    </recommendedName>
</protein>
<feature type="transmembrane region" description="Helical" evidence="9">
    <location>
        <begin position="6"/>
        <end position="28"/>
    </location>
</feature>
<dbReference type="InterPro" id="IPR004358">
    <property type="entry name" value="Sig_transdc_His_kin-like_C"/>
</dbReference>
<dbReference type="InterPro" id="IPR036890">
    <property type="entry name" value="HATPase_C_sf"/>
</dbReference>
<dbReference type="InterPro" id="IPR003594">
    <property type="entry name" value="HATPase_dom"/>
</dbReference>
<evidence type="ECO:0000256" key="6">
    <source>
        <dbReference type="ARBA" id="ARBA00022777"/>
    </source>
</evidence>
<dbReference type="Pfam" id="PF00512">
    <property type="entry name" value="HisKA"/>
    <property type="match status" value="1"/>
</dbReference>